<reference evidence="3" key="1">
    <citation type="submission" date="2015-11" db="EMBL/GenBank/DDBJ databases">
        <authorList>
            <person name="Seth-Smith H.M.B."/>
        </authorList>
    </citation>
    <scope>NUCLEOTIDE SEQUENCE [LARGE SCALE GENOMIC DNA]</scope>
    <source>
        <strain evidence="3">2013Ark11</strain>
    </source>
</reference>
<gene>
    <name evidence="2" type="ORF">Ark11_0555</name>
</gene>
<organism evidence="2 3">
    <name type="scientific">Candidatus Ichthyocystis hellenicum</name>
    <dbReference type="NCBI Taxonomy" id="1561003"/>
    <lineage>
        <taxon>Bacteria</taxon>
        <taxon>Pseudomonadati</taxon>
        <taxon>Pseudomonadota</taxon>
        <taxon>Betaproteobacteria</taxon>
        <taxon>Burkholderiales</taxon>
        <taxon>Candidatus Ichthyocystis</taxon>
    </lineage>
</organism>
<accession>A0A0S4M5I3</accession>
<proteinExistence type="predicted"/>
<evidence type="ECO:0000313" key="3">
    <source>
        <dbReference type="Proteomes" id="UP000198651"/>
    </source>
</evidence>
<dbReference type="AlphaFoldDB" id="A0A0S4M5I3"/>
<keyword evidence="1" id="KW-0732">Signal</keyword>
<dbReference type="Proteomes" id="UP000198651">
    <property type="component" value="Chromosome I"/>
</dbReference>
<dbReference type="SUPFAM" id="SSF48452">
    <property type="entry name" value="TPR-like"/>
    <property type="match status" value="1"/>
</dbReference>
<keyword evidence="3" id="KW-1185">Reference proteome</keyword>
<feature type="chain" id="PRO_5006624335" evidence="1">
    <location>
        <begin position="27"/>
        <end position="226"/>
    </location>
</feature>
<feature type="signal peptide" evidence="1">
    <location>
        <begin position="1"/>
        <end position="26"/>
    </location>
</feature>
<dbReference type="Gene3D" id="1.25.40.10">
    <property type="entry name" value="Tetratricopeptide repeat domain"/>
    <property type="match status" value="1"/>
</dbReference>
<dbReference type="InterPro" id="IPR011990">
    <property type="entry name" value="TPR-like_helical_dom_sf"/>
</dbReference>
<dbReference type="OrthoDB" id="9812424at2"/>
<dbReference type="RefSeq" id="WP_092342324.1">
    <property type="nucleotide sequence ID" value="NZ_FLSL01000106.1"/>
</dbReference>
<dbReference type="EMBL" id="LN906597">
    <property type="protein sequence ID" value="CUT17400.1"/>
    <property type="molecule type" value="Genomic_DNA"/>
</dbReference>
<name>A0A0S4M5I3_9BURK</name>
<evidence type="ECO:0000256" key="1">
    <source>
        <dbReference type="SAM" id="SignalP"/>
    </source>
</evidence>
<protein>
    <submittedName>
        <fullName evidence="2">Uncharacterized protein</fullName>
    </submittedName>
</protein>
<evidence type="ECO:0000313" key="2">
    <source>
        <dbReference type="EMBL" id="CUT17400.1"/>
    </source>
</evidence>
<sequence length="226" mass="24490">MKRILPCSVCLCLILATATLTSPAIAENTPGTPAMAVSTSQSEDAISALEEMNKIRYIQTSNRKKSAEALASRLEAILKNNQSPANKTVYAAVLSFLAKENGGLGGLSLAKKARKLLLEVISSNDPGALDGYAYITLGALYLRVPSWPLGFGDKKKAKEMIDKAIAQNPKNIDANFYLASYYIAKKNKTLARQKFKEVLSLPIRKSHTIGDEGRKREAKEALSSLS</sequence>
<dbReference type="STRING" id="1561003.Ark11_0555"/>